<organism evidence="10 11">
    <name type="scientific">Methylophilus glucosoxydans</name>
    <dbReference type="NCBI Taxonomy" id="752553"/>
    <lineage>
        <taxon>Bacteria</taxon>
        <taxon>Pseudomonadati</taxon>
        <taxon>Pseudomonadota</taxon>
        <taxon>Betaproteobacteria</taxon>
        <taxon>Nitrosomonadales</taxon>
        <taxon>Methylophilaceae</taxon>
        <taxon>Methylophilus</taxon>
    </lineage>
</organism>
<gene>
    <name evidence="7" type="primary">dabB</name>
    <name evidence="10" type="ORF">ACFQ1T_07285</name>
</gene>
<name>A0ABW3GIP2_9PROT</name>
<dbReference type="PANTHER" id="PTHR42829:SF1">
    <property type="entry name" value="INORGANIC CARBON TRANSPORTER SUBUNIT DABB-RELATED"/>
    <property type="match status" value="1"/>
</dbReference>
<proteinExistence type="inferred from homology"/>
<feature type="transmembrane region" description="Helical" evidence="7">
    <location>
        <begin position="271"/>
        <end position="293"/>
    </location>
</feature>
<accession>A0ABW3GIP2</accession>
<feature type="transmembrane region" description="Helical" evidence="7">
    <location>
        <begin position="385"/>
        <end position="404"/>
    </location>
</feature>
<dbReference type="NCBIfam" id="NF006029">
    <property type="entry name" value="PRK08168.1"/>
    <property type="match status" value="1"/>
</dbReference>
<evidence type="ECO:0000313" key="11">
    <source>
        <dbReference type="Proteomes" id="UP001597106"/>
    </source>
</evidence>
<feature type="transmembrane region" description="Helical" evidence="7">
    <location>
        <begin position="131"/>
        <end position="151"/>
    </location>
</feature>
<keyword evidence="2 7" id="KW-0813">Transport</keyword>
<evidence type="ECO:0000256" key="3">
    <source>
        <dbReference type="ARBA" id="ARBA00022475"/>
    </source>
</evidence>
<comment type="subunit">
    <text evidence="7">Forms a complex with DabA.</text>
</comment>
<keyword evidence="11" id="KW-1185">Reference proteome</keyword>
<dbReference type="InterPro" id="IPR003945">
    <property type="entry name" value="NU5C-like"/>
</dbReference>
<evidence type="ECO:0000256" key="8">
    <source>
        <dbReference type="RuleBase" id="RU000320"/>
    </source>
</evidence>
<evidence type="ECO:0000256" key="7">
    <source>
        <dbReference type="HAMAP-Rule" id="MF_00862"/>
    </source>
</evidence>
<feature type="transmembrane region" description="Helical" evidence="7">
    <location>
        <begin position="305"/>
        <end position="324"/>
    </location>
</feature>
<comment type="caution">
    <text evidence="10">The sequence shown here is derived from an EMBL/GenBank/DDBJ whole genome shotgun (WGS) entry which is preliminary data.</text>
</comment>
<protein>
    <recommendedName>
        <fullName evidence="7">Probable inorganic carbon transporter subunit DabB</fullName>
    </recommendedName>
</protein>
<dbReference type="InterPro" id="IPR001750">
    <property type="entry name" value="ND/Mrp_TM"/>
</dbReference>
<sequence length="511" mass="55565">MDVVIYFALVPGAIMWLAGLLSGVLPWQHDRGWQLFKRLLSVALVAAGISAAAVCLHVQSLPGNFFSAFGIAASPLQALMACLVQLLGWVIGHFSARYLEGEANQKSFVTALSLVLASVHVLLIADHWLLFVAAWSAIGVCLKHLLCFYADRPFALLASHKKTVADVLADSLLMLTALIAYVETGSAQISVFLSHVSVHGLSQLSSWCAMLLVAVVILKTALLPVHGWLIQVMEAPTPVSALLHAGVVNLSGYVLIRFAPLFEQATLARHVLLAVGLVTCLFASLVMFTRVSIKVRLAWSTVAQMGFMIVECALGLYTFAALHLIGHSIYKAYAFLSAADIVTHTRLQQMAGKAAFAKLSMLLAPVLTMVIVFGVQAVLGTQLWPAWWSLILALAWAPVLWQQVGQALTLRLQLQALLFGSVLAMGLTAVSVVFHLLPLGIHDQPSPTGGWLSVLAMLMLYLATTMIQQMPARLAVLHRSVYAGFYLDEFYTRWVLRLWPVSWGKSTHAND</sequence>
<feature type="transmembrane region" description="Helical" evidence="7">
    <location>
        <begin position="163"/>
        <end position="184"/>
    </location>
</feature>
<keyword evidence="6 7" id="KW-0472">Membrane</keyword>
<feature type="transmembrane region" description="Helical" evidence="7">
    <location>
        <begin position="108"/>
        <end position="125"/>
    </location>
</feature>
<evidence type="ECO:0000256" key="4">
    <source>
        <dbReference type="ARBA" id="ARBA00022692"/>
    </source>
</evidence>
<keyword evidence="3 7" id="KW-1003">Cell membrane</keyword>
<evidence type="ECO:0000256" key="2">
    <source>
        <dbReference type="ARBA" id="ARBA00022448"/>
    </source>
</evidence>
<dbReference type="PRINTS" id="PR01434">
    <property type="entry name" value="NADHDHGNASE5"/>
</dbReference>
<dbReference type="Proteomes" id="UP001597106">
    <property type="component" value="Unassembled WGS sequence"/>
</dbReference>
<feature type="transmembrane region" description="Helical" evidence="7">
    <location>
        <begin position="65"/>
        <end position="87"/>
    </location>
</feature>
<feature type="transmembrane region" description="Helical" evidence="7">
    <location>
        <begin position="449"/>
        <end position="467"/>
    </location>
</feature>
<evidence type="ECO:0000256" key="1">
    <source>
        <dbReference type="ARBA" id="ARBA00004127"/>
    </source>
</evidence>
<dbReference type="RefSeq" id="WP_379075262.1">
    <property type="nucleotide sequence ID" value="NZ_JBHTJW010000002.1"/>
</dbReference>
<feature type="transmembrane region" description="Helical" evidence="7">
    <location>
        <begin position="416"/>
        <end position="437"/>
    </location>
</feature>
<dbReference type="InterPro" id="IPR046396">
    <property type="entry name" value="Transporter_DabB"/>
</dbReference>
<comment type="similarity">
    <text evidence="7">Belongs to the inorganic carbon transporter (TC 9.A.2) DabB family.</text>
</comment>
<keyword evidence="4 7" id="KW-0812">Transmembrane</keyword>
<dbReference type="HAMAP" id="MF_00862">
    <property type="entry name" value="DabB"/>
    <property type="match status" value="1"/>
</dbReference>
<evidence type="ECO:0000313" key="10">
    <source>
        <dbReference type="EMBL" id="MFD0929580.1"/>
    </source>
</evidence>
<dbReference type="EMBL" id="JBHTJW010000002">
    <property type="protein sequence ID" value="MFD0929580.1"/>
    <property type="molecule type" value="Genomic_DNA"/>
</dbReference>
<comment type="function">
    <text evidence="7">Part of an energy-coupled inorganic carbon pump.</text>
</comment>
<reference evidence="11" key="1">
    <citation type="journal article" date="2019" name="Int. J. Syst. Evol. Microbiol.">
        <title>The Global Catalogue of Microorganisms (GCM) 10K type strain sequencing project: providing services to taxonomists for standard genome sequencing and annotation.</title>
        <authorList>
            <consortium name="The Broad Institute Genomics Platform"/>
            <consortium name="The Broad Institute Genome Sequencing Center for Infectious Disease"/>
            <person name="Wu L."/>
            <person name="Ma J."/>
        </authorList>
    </citation>
    <scope>NUCLEOTIDE SEQUENCE [LARGE SCALE GENOMIC DNA]</scope>
    <source>
        <strain evidence="11">CCUG 59685</strain>
    </source>
</reference>
<feature type="transmembrane region" description="Helical" evidence="7">
    <location>
        <begin position="39"/>
        <end position="59"/>
    </location>
</feature>
<feature type="domain" description="NADH:quinone oxidoreductase/Mrp antiporter transmembrane" evidence="9">
    <location>
        <begin position="125"/>
        <end position="395"/>
    </location>
</feature>
<feature type="transmembrane region" description="Helical" evidence="7">
    <location>
        <begin position="204"/>
        <end position="229"/>
    </location>
</feature>
<evidence type="ECO:0000256" key="5">
    <source>
        <dbReference type="ARBA" id="ARBA00022989"/>
    </source>
</evidence>
<dbReference type="PANTHER" id="PTHR42829">
    <property type="entry name" value="NADH-UBIQUINONE OXIDOREDUCTASE CHAIN 5"/>
    <property type="match status" value="1"/>
</dbReference>
<dbReference type="Pfam" id="PF00361">
    <property type="entry name" value="Proton_antipo_M"/>
    <property type="match status" value="1"/>
</dbReference>
<feature type="transmembrane region" description="Helical" evidence="7">
    <location>
        <begin position="6"/>
        <end position="27"/>
    </location>
</feature>
<comment type="subcellular location">
    <subcellularLocation>
        <location evidence="7">Cell membrane</location>
        <topology evidence="7">Multi-pass membrane protein</topology>
    </subcellularLocation>
    <subcellularLocation>
        <location evidence="1">Endomembrane system</location>
        <topology evidence="1">Multi-pass membrane protein</topology>
    </subcellularLocation>
    <subcellularLocation>
        <location evidence="8">Membrane</location>
        <topology evidence="8">Multi-pass membrane protein</topology>
    </subcellularLocation>
</comment>
<feature type="transmembrane region" description="Helical" evidence="7">
    <location>
        <begin position="359"/>
        <end position="379"/>
    </location>
</feature>
<evidence type="ECO:0000256" key="6">
    <source>
        <dbReference type="ARBA" id="ARBA00023136"/>
    </source>
</evidence>
<evidence type="ECO:0000259" key="9">
    <source>
        <dbReference type="Pfam" id="PF00361"/>
    </source>
</evidence>
<keyword evidence="5 7" id="KW-1133">Transmembrane helix</keyword>